<dbReference type="GO" id="GO:0005524">
    <property type="term" value="F:ATP binding"/>
    <property type="evidence" value="ECO:0007669"/>
    <property type="project" value="UniProtKB-KW"/>
</dbReference>
<feature type="compositionally biased region" description="Basic residues" evidence="7">
    <location>
        <begin position="1"/>
        <end position="10"/>
    </location>
</feature>
<feature type="region of interest" description="Disordered" evidence="7">
    <location>
        <begin position="1"/>
        <end position="33"/>
    </location>
</feature>
<feature type="domain" description="DEAD-box RNA helicase Q" evidence="10">
    <location>
        <begin position="56"/>
        <end position="84"/>
    </location>
</feature>
<comment type="caution">
    <text evidence="11">The sequence shown here is derived from an EMBL/GenBank/DDBJ whole genome shotgun (WGS) entry which is preliminary data.</text>
</comment>
<dbReference type="Pfam" id="PF00270">
    <property type="entry name" value="DEAD"/>
    <property type="match status" value="1"/>
</dbReference>
<dbReference type="PROSITE" id="PS51194">
    <property type="entry name" value="HELICASE_CTER"/>
    <property type="match status" value="1"/>
</dbReference>
<feature type="short sequence motif" description="Q motif" evidence="6">
    <location>
        <begin position="56"/>
        <end position="84"/>
    </location>
</feature>
<dbReference type="GO" id="GO:0005829">
    <property type="term" value="C:cytosol"/>
    <property type="evidence" value="ECO:0007669"/>
    <property type="project" value="TreeGrafter"/>
</dbReference>
<dbReference type="AlphaFoldDB" id="A0A1F5ZWU5"/>
<dbReference type="GO" id="GO:0016787">
    <property type="term" value="F:hydrolase activity"/>
    <property type="evidence" value="ECO:0007669"/>
    <property type="project" value="UniProtKB-KW"/>
</dbReference>
<dbReference type="PROSITE" id="PS51192">
    <property type="entry name" value="HELICASE_ATP_BIND_1"/>
    <property type="match status" value="1"/>
</dbReference>
<dbReference type="SUPFAM" id="SSF52540">
    <property type="entry name" value="P-loop containing nucleoside triphosphate hydrolases"/>
    <property type="match status" value="2"/>
</dbReference>
<keyword evidence="1" id="KW-0547">Nucleotide-binding</keyword>
<evidence type="ECO:0000256" key="7">
    <source>
        <dbReference type="SAM" id="MobiDB-lite"/>
    </source>
</evidence>
<dbReference type="CDD" id="cd00268">
    <property type="entry name" value="DEADc"/>
    <property type="match status" value="1"/>
</dbReference>
<protein>
    <recommendedName>
        <fullName evidence="13">RNA helicase</fullName>
    </recommendedName>
</protein>
<keyword evidence="3" id="KW-0347">Helicase</keyword>
<evidence type="ECO:0000313" key="11">
    <source>
        <dbReference type="EMBL" id="OGG16949.1"/>
    </source>
</evidence>
<feature type="domain" description="Helicase ATP-binding" evidence="8">
    <location>
        <begin position="87"/>
        <end position="256"/>
    </location>
</feature>
<dbReference type="GO" id="GO:0003676">
    <property type="term" value="F:nucleic acid binding"/>
    <property type="evidence" value="ECO:0007669"/>
    <property type="project" value="InterPro"/>
</dbReference>
<dbReference type="InterPro" id="IPR044742">
    <property type="entry name" value="DEAD/DEAH_RhlB"/>
</dbReference>
<gene>
    <name evidence="11" type="ORF">A3D77_06105</name>
</gene>
<dbReference type="InterPro" id="IPR027417">
    <property type="entry name" value="P-loop_NTPase"/>
</dbReference>
<evidence type="ECO:0000256" key="3">
    <source>
        <dbReference type="ARBA" id="ARBA00022806"/>
    </source>
</evidence>
<dbReference type="Pfam" id="PF00271">
    <property type="entry name" value="Helicase_C"/>
    <property type="match status" value="1"/>
</dbReference>
<sequence length="397" mass="44716">MFSHTRRFQSRRGGFQKSRFSRGRSPRRGMGMSFNPSLLVKKADDFIPPPPYIAVNSFESFDIHVSIKENIVTHGYLAPTPIQDQAIPLILSGKDLVGIANTGTGKTAAFLIPIVHKIHTHPGQRVLIIAPTRELALQIQDECKIFTRGTKVSSLLCIGGVSMYHQKRTLLRNPEIVIGTPGRIKDLNQQGCINFSNYQTVILDEVDRMLDMGFINDIRFIVGKLPSERQSLFFSATIPPSIRPVMDMFLKNPITISVKTAEIPLNVDQDVVKTNGRFKMDVLYEMLQNPEFSKVLIFGRTKWGVERLGNFLQGKGLKVATLHGNKKQTQRQKALMDFRKDYVNILLATDIASRGLDIPDVTHVINYELPESYEDYVHRIGRTGRADKKGKAISIID</sequence>
<evidence type="ECO:0000256" key="5">
    <source>
        <dbReference type="ARBA" id="ARBA00038437"/>
    </source>
</evidence>
<evidence type="ECO:0008006" key="13">
    <source>
        <dbReference type="Google" id="ProtNLM"/>
    </source>
</evidence>
<comment type="similarity">
    <text evidence="5">Belongs to the DEAD box helicase family.</text>
</comment>
<dbReference type="EMBL" id="MFJL01000005">
    <property type="protein sequence ID" value="OGG16949.1"/>
    <property type="molecule type" value="Genomic_DNA"/>
</dbReference>
<feature type="domain" description="Helicase C-terminal" evidence="9">
    <location>
        <begin position="279"/>
        <end position="397"/>
    </location>
</feature>
<keyword evidence="2" id="KW-0378">Hydrolase</keyword>
<dbReference type="PANTHER" id="PTHR47959">
    <property type="entry name" value="ATP-DEPENDENT RNA HELICASE RHLE-RELATED"/>
    <property type="match status" value="1"/>
</dbReference>
<evidence type="ECO:0000259" key="9">
    <source>
        <dbReference type="PROSITE" id="PS51194"/>
    </source>
</evidence>
<evidence type="ECO:0000256" key="1">
    <source>
        <dbReference type="ARBA" id="ARBA00022741"/>
    </source>
</evidence>
<dbReference type="InterPro" id="IPR011545">
    <property type="entry name" value="DEAD/DEAH_box_helicase_dom"/>
</dbReference>
<dbReference type="STRING" id="1798382.A3D77_06105"/>
<dbReference type="SMART" id="SM00487">
    <property type="entry name" value="DEXDc"/>
    <property type="match status" value="1"/>
</dbReference>
<dbReference type="CDD" id="cd18787">
    <property type="entry name" value="SF2_C_DEAD"/>
    <property type="match status" value="1"/>
</dbReference>
<evidence type="ECO:0000313" key="12">
    <source>
        <dbReference type="Proteomes" id="UP000176923"/>
    </source>
</evidence>
<dbReference type="InterPro" id="IPR050079">
    <property type="entry name" value="DEAD_box_RNA_helicase"/>
</dbReference>
<organism evidence="11 12">
    <name type="scientific">Candidatus Gottesmanbacteria bacterium RIFCSPHIGHO2_02_FULL_39_11</name>
    <dbReference type="NCBI Taxonomy" id="1798382"/>
    <lineage>
        <taxon>Bacteria</taxon>
        <taxon>Candidatus Gottesmaniibacteriota</taxon>
    </lineage>
</organism>
<dbReference type="Proteomes" id="UP000176923">
    <property type="component" value="Unassembled WGS sequence"/>
</dbReference>
<dbReference type="GO" id="GO:0003724">
    <property type="term" value="F:RNA helicase activity"/>
    <property type="evidence" value="ECO:0007669"/>
    <property type="project" value="InterPro"/>
</dbReference>
<name>A0A1F5ZWU5_9BACT</name>
<evidence type="ECO:0000259" key="10">
    <source>
        <dbReference type="PROSITE" id="PS51195"/>
    </source>
</evidence>
<dbReference type="InterPro" id="IPR014001">
    <property type="entry name" value="Helicase_ATP-bd"/>
</dbReference>
<dbReference type="Gene3D" id="3.40.50.300">
    <property type="entry name" value="P-loop containing nucleotide triphosphate hydrolases"/>
    <property type="match status" value="2"/>
</dbReference>
<evidence type="ECO:0000256" key="4">
    <source>
        <dbReference type="ARBA" id="ARBA00022840"/>
    </source>
</evidence>
<evidence type="ECO:0000259" key="8">
    <source>
        <dbReference type="PROSITE" id="PS51192"/>
    </source>
</evidence>
<dbReference type="PROSITE" id="PS51195">
    <property type="entry name" value="Q_MOTIF"/>
    <property type="match status" value="1"/>
</dbReference>
<evidence type="ECO:0000256" key="2">
    <source>
        <dbReference type="ARBA" id="ARBA00022801"/>
    </source>
</evidence>
<reference evidence="11 12" key="1">
    <citation type="journal article" date="2016" name="Nat. Commun.">
        <title>Thousands of microbial genomes shed light on interconnected biogeochemical processes in an aquifer system.</title>
        <authorList>
            <person name="Anantharaman K."/>
            <person name="Brown C.T."/>
            <person name="Hug L.A."/>
            <person name="Sharon I."/>
            <person name="Castelle C.J."/>
            <person name="Probst A.J."/>
            <person name="Thomas B.C."/>
            <person name="Singh A."/>
            <person name="Wilkins M.J."/>
            <person name="Karaoz U."/>
            <person name="Brodie E.L."/>
            <person name="Williams K.H."/>
            <person name="Hubbard S.S."/>
            <person name="Banfield J.F."/>
        </authorList>
    </citation>
    <scope>NUCLEOTIDE SEQUENCE [LARGE SCALE GENOMIC DNA]</scope>
</reference>
<accession>A0A1F5ZWU5</accession>
<evidence type="ECO:0000256" key="6">
    <source>
        <dbReference type="PROSITE-ProRule" id="PRU00552"/>
    </source>
</evidence>
<dbReference type="InterPro" id="IPR014014">
    <property type="entry name" value="RNA_helicase_DEAD_Q_motif"/>
</dbReference>
<dbReference type="InterPro" id="IPR001650">
    <property type="entry name" value="Helicase_C-like"/>
</dbReference>
<dbReference type="SMART" id="SM00490">
    <property type="entry name" value="HELICc"/>
    <property type="match status" value="1"/>
</dbReference>
<dbReference type="PANTHER" id="PTHR47959:SF13">
    <property type="entry name" value="ATP-DEPENDENT RNA HELICASE RHLE"/>
    <property type="match status" value="1"/>
</dbReference>
<proteinExistence type="inferred from homology"/>
<keyword evidence="4" id="KW-0067">ATP-binding</keyword>